<dbReference type="OrthoDB" id="10671486at2759"/>
<evidence type="ECO:0000313" key="3">
    <source>
        <dbReference type="Proteomes" id="UP000481861"/>
    </source>
</evidence>
<reference evidence="2 3" key="1">
    <citation type="submission" date="2020-01" db="EMBL/GenBank/DDBJ databases">
        <authorList>
            <consortium name="DOE Joint Genome Institute"/>
            <person name="Haridas S."/>
            <person name="Albert R."/>
            <person name="Binder M."/>
            <person name="Bloem J."/>
            <person name="Labutti K."/>
            <person name="Salamov A."/>
            <person name="Andreopoulos B."/>
            <person name="Baker S.E."/>
            <person name="Barry K."/>
            <person name="Bills G."/>
            <person name="Bluhm B.H."/>
            <person name="Cannon C."/>
            <person name="Castanera R."/>
            <person name="Culley D.E."/>
            <person name="Daum C."/>
            <person name="Ezra D."/>
            <person name="Gonzalez J.B."/>
            <person name="Henrissat B."/>
            <person name="Kuo A."/>
            <person name="Liang C."/>
            <person name="Lipzen A."/>
            <person name="Lutzoni F."/>
            <person name="Magnuson J."/>
            <person name="Mondo S."/>
            <person name="Nolan M."/>
            <person name="Ohm R."/>
            <person name="Pangilinan J."/>
            <person name="Park H.-J.H."/>
            <person name="Ramirez L."/>
            <person name="Alfaro M."/>
            <person name="Sun H."/>
            <person name="Tritt A."/>
            <person name="Yoshinaga Y."/>
            <person name="Zwiers L.-H.L."/>
            <person name="Turgeon B.G."/>
            <person name="Goodwin S.B."/>
            <person name="Spatafora J.W."/>
            <person name="Crous P.W."/>
            <person name="Grigoriev I.V."/>
        </authorList>
    </citation>
    <scope>NUCLEOTIDE SEQUENCE [LARGE SCALE GENOMIC DNA]</scope>
    <source>
        <strain evidence="2 3">CBS 611.86</strain>
    </source>
</reference>
<feature type="coiled-coil region" evidence="1">
    <location>
        <begin position="84"/>
        <end position="111"/>
    </location>
</feature>
<accession>A0A7C8I4T8</accession>
<sequence>MAGTGNPSGCNRLHQASSNRMSYLTAFLCILTTTDIFRSTLTFVIDILTTYQYSTIVTNMSDHATRESDHETLESDHQTLKSDHETIDETIESVRAELRAVRRERRASEVQQRTIVRQRIDRVAKVLLALEDEYRTLSRSLFAAFHRDLSISERPFLRPCRDLEVTITRALTKLGDVAQQHRDRIDQARHEISTTHNLVHNFRHKLHTLMAFIEEGEDLADNYHGVTSVRNDALWRWLKTLPETHVVLRTRTKWFIMMDALNRDDDYFTNTFTAPGIAPHSPGDYSEDGAEQQREVVEGQWLWTGAPPMTGMRGTTMTGATIVQNGLGHWMELL</sequence>
<evidence type="ECO:0000256" key="1">
    <source>
        <dbReference type="SAM" id="Coils"/>
    </source>
</evidence>
<evidence type="ECO:0000313" key="2">
    <source>
        <dbReference type="EMBL" id="KAF2868131.1"/>
    </source>
</evidence>
<dbReference type="Proteomes" id="UP000481861">
    <property type="component" value="Unassembled WGS sequence"/>
</dbReference>
<protein>
    <submittedName>
        <fullName evidence="2">Uncharacterized protein</fullName>
    </submittedName>
</protein>
<organism evidence="2 3">
    <name type="scientific">Massariosphaeria phaeospora</name>
    <dbReference type="NCBI Taxonomy" id="100035"/>
    <lineage>
        <taxon>Eukaryota</taxon>
        <taxon>Fungi</taxon>
        <taxon>Dikarya</taxon>
        <taxon>Ascomycota</taxon>
        <taxon>Pezizomycotina</taxon>
        <taxon>Dothideomycetes</taxon>
        <taxon>Pleosporomycetidae</taxon>
        <taxon>Pleosporales</taxon>
        <taxon>Pleosporales incertae sedis</taxon>
        <taxon>Massariosphaeria</taxon>
    </lineage>
</organism>
<dbReference type="AlphaFoldDB" id="A0A7C8I4T8"/>
<keyword evidence="3" id="KW-1185">Reference proteome</keyword>
<name>A0A7C8I4T8_9PLEO</name>
<comment type="caution">
    <text evidence="2">The sequence shown here is derived from an EMBL/GenBank/DDBJ whole genome shotgun (WGS) entry which is preliminary data.</text>
</comment>
<dbReference type="EMBL" id="JAADJZ010000020">
    <property type="protein sequence ID" value="KAF2868131.1"/>
    <property type="molecule type" value="Genomic_DNA"/>
</dbReference>
<proteinExistence type="predicted"/>
<keyword evidence="1" id="KW-0175">Coiled coil</keyword>
<gene>
    <name evidence="2" type="ORF">BDV95DRAFT_645526</name>
</gene>